<dbReference type="AlphaFoldDB" id="A0A7C3HEN8"/>
<reference evidence="1" key="1">
    <citation type="journal article" date="2020" name="mSystems">
        <title>Genome- and Community-Level Interaction Insights into Carbon Utilization and Element Cycling Functions of Hydrothermarchaeota in Hydrothermal Sediment.</title>
        <authorList>
            <person name="Zhou Z."/>
            <person name="Liu Y."/>
            <person name="Xu W."/>
            <person name="Pan J."/>
            <person name="Luo Z.H."/>
            <person name="Li M."/>
        </authorList>
    </citation>
    <scope>NUCLEOTIDE SEQUENCE [LARGE SCALE GENOMIC DNA]</scope>
    <source>
        <strain evidence="1">SpSt-524</strain>
    </source>
</reference>
<sequence>MRDMKPKACLVVGMGRGLGLSVARRFGREGYRLGLIARSVASLENYAGALELDGCTVQTFPADVARTSQLISAVREAEKALGPIEVLVYNAYAAQGSRASELSREALEQTLQVNLYGALLAAQLVIPGMLSRRQGTLLFTGGGLALNPQPDQAALSIGKAALRALVGALSKELYHEGIHAATVTIAGPIRRNTPFDPDLIAEKFWELHTQPPGRWKTEVVYQG</sequence>
<dbReference type="PANTHER" id="PTHR43431">
    <property type="entry name" value="OXIDOREDUCTASE, SHORT CHAIN DEHYDROGENASE/REDUCTASE FAMILY (AFU_ORTHOLOGUE AFUA_5G14000)"/>
    <property type="match status" value="1"/>
</dbReference>
<dbReference type="InterPro" id="IPR002347">
    <property type="entry name" value="SDR_fam"/>
</dbReference>
<comment type="caution">
    <text evidence="1">The sequence shown here is derived from an EMBL/GenBank/DDBJ whole genome shotgun (WGS) entry which is preliminary data.</text>
</comment>
<dbReference type="PANTHER" id="PTHR43431:SF1">
    <property type="entry name" value="OS08G0476300 PROTEIN"/>
    <property type="match status" value="1"/>
</dbReference>
<dbReference type="Pfam" id="PF00106">
    <property type="entry name" value="adh_short"/>
    <property type="match status" value="1"/>
</dbReference>
<organism evidence="1">
    <name type="scientific">Meiothermus ruber</name>
    <dbReference type="NCBI Taxonomy" id="277"/>
    <lineage>
        <taxon>Bacteria</taxon>
        <taxon>Thermotogati</taxon>
        <taxon>Deinococcota</taxon>
        <taxon>Deinococci</taxon>
        <taxon>Thermales</taxon>
        <taxon>Thermaceae</taxon>
        <taxon>Meiothermus</taxon>
    </lineage>
</organism>
<gene>
    <name evidence="1" type="ORF">ENS82_11935</name>
</gene>
<proteinExistence type="predicted"/>
<dbReference type="PRINTS" id="PR00081">
    <property type="entry name" value="GDHRDH"/>
</dbReference>
<evidence type="ECO:0000313" key="1">
    <source>
        <dbReference type="EMBL" id="HFG21396.1"/>
    </source>
</evidence>
<protein>
    <submittedName>
        <fullName evidence="1">SDR family NAD(P)-dependent oxidoreductase</fullName>
    </submittedName>
</protein>
<accession>A0A7C3HEN8</accession>
<dbReference type="SUPFAM" id="SSF51735">
    <property type="entry name" value="NAD(P)-binding Rossmann-fold domains"/>
    <property type="match status" value="1"/>
</dbReference>
<name>A0A7C3HEN8_MEIRU</name>
<dbReference type="Gene3D" id="3.40.50.720">
    <property type="entry name" value="NAD(P)-binding Rossmann-like Domain"/>
    <property type="match status" value="1"/>
</dbReference>
<dbReference type="InterPro" id="IPR036291">
    <property type="entry name" value="NAD(P)-bd_dom_sf"/>
</dbReference>
<dbReference type="EMBL" id="DSWI01000028">
    <property type="protein sequence ID" value="HFG21396.1"/>
    <property type="molecule type" value="Genomic_DNA"/>
</dbReference>